<name>A0ABT9CXX0_9PSED</name>
<sequence length="377" mass="41458">MSDCVPKMDQVQSVFRSVYNFDHGITTKGEFSIGPYRVCVSDGSVLKEAIPHGVREVIGGGTFTSRGFEESKVIELPAVPGKWMPTAVVEEHPSLNEPSILAPGLPGNDGAYDLSLILTLLTGKHVAVGNGAEQSLPVIPGQQLVGLNFFKCSRLDWSKVQALPVAGGGEAIYALSLAMTSTNAQIKVGMAAAALDTLVARWRKLEKTDRYSKLVRKKFNEASKTFESKLAELEIDPKIVTDIMKRLPNMLGEAALSKLRAFLERFGMFPENAPDEALTRLWWLNTIRNSVAHSASIRLDLAENVEASFRVAGSVALITELICQVYILKYLLGIEDRVVDDAQQDVKEFFAFGTFRGQDVVTEDYEAFRLRLEAEAE</sequence>
<organism evidence="1 2">
    <name type="scientific">Pseudomonas serbiensis</name>
    <dbReference type="NCBI Taxonomy" id="3064350"/>
    <lineage>
        <taxon>Bacteria</taxon>
        <taxon>Pseudomonadati</taxon>
        <taxon>Pseudomonadota</taxon>
        <taxon>Gammaproteobacteria</taxon>
        <taxon>Pseudomonadales</taxon>
        <taxon>Pseudomonadaceae</taxon>
        <taxon>Pseudomonas</taxon>
    </lineage>
</organism>
<dbReference type="Proteomes" id="UP001223016">
    <property type="component" value="Unassembled WGS sequence"/>
</dbReference>
<comment type="caution">
    <text evidence="1">The sequence shown here is derived from an EMBL/GenBank/DDBJ whole genome shotgun (WGS) entry which is preliminary data.</text>
</comment>
<protein>
    <recommendedName>
        <fullName evidence="3">Apea-like HEPN domain-containing protein</fullName>
    </recommendedName>
</protein>
<evidence type="ECO:0008006" key="3">
    <source>
        <dbReference type="Google" id="ProtNLM"/>
    </source>
</evidence>
<evidence type="ECO:0000313" key="2">
    <source>
        <dbReference type="Proteomes" id="UP001223016"/>
    </source>
</evidence>
<dbReference type="RefSeq" id="WP_304576102.1">
    <property type="nucleotide sequence ID" value="NZ_JAUQOO010000037.1"/>
</dbReference>
<proteinExistence type="predicted"/>
<gene>
    <name evidence="1" type="ORF">Q6A51_26595</name>
</gene>
<keyword evidence="2" id="KW-1185">Reference proteome</keyword>
<reference evidence="1 2" key="1">
    <citation type="submission" date="2023-07" db="EMBL/GenBank/DDBJ databases">
        <title>Identification of four novel Pseudomonas species associated with bacterial leaf spot of cucurbits.</title>
        <authorList>
            <person name="Fullem K.R."/>
        </authorList>
    </citation>
    <scope>NUCLEOTIDE SEQUENCE [LARGE SCALE GENOMIC DNA]</scope>
    <source>
        <strain evidence="1 2">KFB 138</strain>
    </source>
</reference>
<accession>A0ABT9CXX0</accession>
<evidence type="ECO:0000313" key="1">
    <source>
        <dbReference type="EMBL" id="MDO7930343.1"/>
    </source>
</evidence>
<dbReference type="EMBL" id="JAUQOO010000037">
    <property type="protein sequence ID" value="MDO7930343.1"/>
    <property type="molecule type" value="Genomic_DNA"/>
</dbReference>